<evidence type="ECO:0000256" key="1">
    <source>
        <dbReference type="ARBA" id="ARBA00004651"/>
    </source>
</evidence>
<feature type="transmembrane region" description="Helical" evidence="8">
    <location>
        <begin position="69"/>
        <end position="90"/>
    </location>
</feature>
<comment type="subcellular location">
    <subcellularLocation>
        <location evidence="1">Cell membrane</location>
        <topology evidence="1">Multi-pass membrane protein</topology>
    </subcellularLocation>
</comment>
<feature type="transmembrane region" description="Helical" evidence="8">
    <location>
        <begin position="161"/>
        <end position="186"/>
    </location>
</feature>
<dbReference type="InterPro" id="IPR002549">
    <property type="entry name" value="AI-2E-like"/>
</dbReference>
<keyword evidence="4" id="KW-1003">Cell membrane</keyword>
<dbReference type="Proteomes" id="UP000605676">
    <property type="component" value="Unassembled WGS sequence"/>
</dbReference>
<protein>
    <submittedName>
        <fullName evidence="9">AI-2E family transporter</fullName>
    </submittedName>
</protein>
<sequence>MENDKKNNEVFMQRAVGASLRISFIALLFILSYWVLKPFLAPVLWGVIFAVGIYPIHQKLSKWFGNREKLAAIVISLIGVAIIVVPIVMFTNSTVDSVSKTVEGIHSGTFKISPPDESVKDWALIGNKVHELWTEAANNLTLLIKKYETQLRDLAPKLTSMIAGMVGSILMFIISIVIAGALLLFAKPGKVLADKIFRTFVGEKGNDFTILSISTIRSVVQGVIGIAAIQTIFLSIGLFLIGMPAAGVFSIIILILAIVQLPPTLVMIPLIIYAFSYAGTTPAIIFAVWSIFWSLADTFLKPLMLGKGVDVPMLVILLGAIGGMILGGPVGLFVGSVVLALSYKILMAMLEDSDA</sequence>
<keyword evidence="6 8" id="KW-1133">Transmembrane helix</keyword>
<keyword evidence="3" id="KW-0813">Transport</keyword>
<accession>A0ABS1HJT0</accession>
<keyword evidence="10" id="KW-1185">Reference proteome</keyword>
<feature type="transmembrane region" description="Helical" evidence="8">
    <location>
        <begin position="39"/>
        <end position="57"/>
    </location>
</feature>
<reference evidence="9 10" key="1">
    <citation type="submission" date="2021-01" db="EMBL/GenBank/DDBJ databases">
        <title>Carboxyliciviraga sp.nov., isolated from coastal sediments.</title>
        <authorList>
            <person name="Lu D."/>
            <person name="Zhang T."/>
        </authorList>
    </citation>
    <scope>NUCLEOTIDE SEQUENCE [LARGE SCALE GENOMIC DNA]</scope>
    <source>
        <strain evidence="9 10">N1Y132</strain>
    </source>
</reference>
<evidence type="ECO:0000256" key="7">
    <source>
        <dbReference type="ARBA" id="ARBA00023136"/>
    </source>
</evidence>
<evidence type="ECO:0000256" key="5">
    <source>
        <dbReference type="ARBA" id="ARBA00022692"/>
    </source>
</evidence>
<gene>
    <name evidence="9" type="ORF">JIV24_11355</name>
</gene>
<feature type="transmembrane region" description="Helical" evidence="8">
    <location>
        <begin position="270"/>
        <end position="293"/>
    </location>
</feature>
<evidence type="ECO:0000313" key="9">
    <source>
        <dbReference type="EMBL" id="MBK3517930.1"/>
    </source>
</evidence>
<dbReference type="PANTHER" id="PTHR21716:SF67">
    <property type="entry name" value="TRANSPORT PROTEIN YDIK-RELATED"/>
    <property type="match status" value="1"/>
</dbReference>
<keyword evidence="7 8" id="KW-0472">Membrane</keyword>
<feature type="transmembrane region" description="Helical" evidence="8">
    <location>
        <begin position="235"/>
        <end position="258"/>
    </location>
</feature>
<feature type="transmembrane region" description="Helical" evidence="8">
    <location>
        <begin position="313"/>
        <end position="341"/>
    </location>
</feature>
<dbReference type="RefSeq" id="WP_200465160.1">
    <property type="nucleotide sequence ID" value="NZ_JAENRR010000024.1"/>
</dbReference>
<name>A0ABS1HJT0_9BACT</name>
<dbReference type="PANTHER" id="PTHR21716">
    <property type="entry name" value="TRANSMEMBRANE PROTEIN"/>
    <property type="match status" value="1"/>
</dbReference>
<evidence type="ECO:0000256" key="3">
    <source>
        <dbReference type="ARBA" id="ARBA00022448"/>
    </source>
</evidence>
<feature type="transmembrane region" description="Helical" evidence="8">
    <location>
        <begin position="12"/>
        <end position="33"/>
    </location>
</feature>
<dbReference type="EMBL" id="JAENRR010000024">
    <property type="protein sequence ID" value="MBK3517930.1"/>
    <property type="molecule type" value="Genomic_DNA"/>
</dbReference>
<organism evidence="9 10">
    <name type="scientific">Carboxylicivirga marina</name>
    <dbReference type="NCBI Taxonomy" id="2800988"/>
    <lineage>
        <taxon>Bacteria</taxon>
        <taxon>Pseudomonadati</taxon>
        <taxon>Bacteroidota</taxon>
        <taxon>Bacteroidia</taxon>
        <taxon>Marinilabiliales</taxon>
        <taxon>Marinilabiliaceae</taxon>
        <taxon>Carboxylicivirga</taxon>
    </lineage>
</organism>
<evidence type="ECO:0000256" key="6">
    <source>
        <dbReference type="ARBA" id="ARBA00022989"/>
    </source>
</evidence>
<evidence type="ECO:0000256" key="4">
    <source>
        <dbReference type="ARBA" id="ARBA00022475"/>
    </source>
</evidence>
<evidence type="ECO:0000313" key="10">
    <source>
        <dbReference type="Proteomes" id="UP000605676"/>
    </source>
</evidence>
<keyword evidence="5 8" id="KW-0812">Transmembrane</keyword>
<proteinExistence type="inferred from homology"/>
<evidence type="ECO:0000256" key="8">
    <source>
        <dbReference type="SAM" id="Phobius"/>
    </source>
</evidence>
<dbReference type="Pfam" id="PF01594">
    <property type="entry name" value="AI-2E_transport"/>
    <property type="match status" value="1"/>
</dbReference>
<evidence type="ECO:0000256" key="2">
    <source>
        <dbReference type="ARBA" id="ARBA00009773"/>
    </source>
</evidence>
<comment type="similarity">
    <text evidence="2">Belongs to the autoinducer-2 exporter (AI-2E) (TC 2.A.86) family.</text>
</comment>
<comment type="caution">
    <text evidence="9">The sequence shown here is derived from an EMBL/GenBank/DDBJ whole genome shotgun (WGS) entry which is preliminary data.</text>
</comment>